<evidence type="ECO:0000256" key="1">
    <source>
        <dbReference type="SAM" id="MobiDB-lite"/>
    </source>
</evidence>
<dbReference type="EMBL" id="VSSQ01073910">
    <property type="protein sequence ID" value="MPN24902.1"/>
    <property type="molecule type" value="Genomic_DNA"/>
</dbReference>
<protein>
    <submittedName>
        <fullName evidence="2">Uncharacterized protein</fullName>
    </submittedName>
</protein>
<comment type="caution">
    <text evidence="2">The sequence shown here is derived from an EMBL/GenBank/DDBJ whole genome shotgun (WGS) entry which is preliminary data.</text>
</comment>
<feature type="compositionally biased region" description="Basic and acidic residues" evidence="1">
    <location>
        <begin position="145"/>
        <end position="172"/>
    </location>
</feature>
<reference evidence="2" key="1">
    <citation type="submission" date="2019-08" db="EMBL/GenBank/DDBJ databases">
        <authorList>
            <person name="Kucharzyk K."/>
            <person name="Murdoch R.W."/>
            <person name="Higgins S."/>
            <person name="Loffler F."/>
        </authorList>
    </citation>
    <scope>NUCLEOTIDE SEQUENCE</scope>
</reference>
<proteinExistence type="predicted"/>
<sequence>MQNWNQAERQKRREREPVVAIPLPAHVYADRKQPEQREKIDLFHRLDLLTLTRKQPDKPQQNGHGDLRVAIEERADPFDHREDHVQPHRIFQIGIAKHVLVKVIMQEIAERAVCAKVNHPGNPHRGHHGDEQRARANRPLPLAHAEQRNGDHAHPGDVERQQRELSKEQHAR</sequence>
<dbReference type="AlphaFoldDB" id="A0A645GFT5"/>
<gene>
    <name evidence="2" type="ORF">SDC9_172307</name>
</gene>
<accession>A0A645GFT5</accession>
<name>A0A645GFT5_9ZZZZ</name>
<feature type="region of interest" description="Disordered" evidence="1">
    <location>
        <begin position="117"/>
        <end position="172"/>
    </location>
</feature>
<evidence type="ECO:0000313" key="2">
    <source>
        <dbReference type="EMBL" id="MPN24902.1"/>
    </source>
</evidence>
<organism evidence="2">
    <name type="scientific">bioreactor metagenome</name>
    <dbReference type="NCBI Taxonomy" id="1076179"/>
    <lineage>
        <taxon>unclassified sequences</taxon>
        <taxon>metagenomes</taxon>
        <taxon>ecological metagenomes</taxon>
    </lineage>
</organism>